<sequence length="75" mass="8213">MKKLIRITAASEDKMSEALDNQIDSLKDDFDYAIDGLSKLGRMGVNASNDAMAIAENFHNALQTVINDIANKVVE</sequence>
<organism evidence="1">
    <name type="scientific">Siphoviridae sp. ctgN495</name>
    <dbReference type="NCBI Taxonomy" id="2825608"/>
    <lineage>
        <taxon>Viruses</taxon>
        <taxon>Duplodnaviria</taxon>
        <taxon>Heunggongvirae</taxon>
        <taxon>Uroviricota</taxon>
        <taxon>Caudoviricetes</taxon>
    </lineage>
</organism>
<protein>
    <submittedName>
        <fullName evidence="1">Uncharacterized protein</fullName>
    </submittedName>
</protein>
<evidence type="ECO:0000313" key="1">
    <source>
        <dbReference type="EMBL" id="DAF92174.1"/>
    </source>
</evidence>
<name>A0A8S5UCS2_9CAUD</name>
<accession>A0A8S5UCS2</accession>
<dbReference type="EMBL" id="BK016063">
    <property type="protein sequence ID" value="DAF92174.1"/>
    <property type="molecule type" value="Genomic_DNA"/>
</dbReference>
<reference evidence="1" key="1">
    <citation type="journal article" date="2021" name="Proc. Natl. Acad. Sci. U.S.A.">
        <title>A Catalog of Tens of Thousands of Viruses from Human Metagenomes Reveals Hidden Associations with Chronic Diseases.</title>
        <authorList>
            <person name="Tisza M.J."/>
            <person name="Buck C.B."/>
        </authorList>
    </citation>
    <scope>NUCLEOTIDE SEQUENCE</scope>
    <source>
        <strain evidence="1">CtgN495</strain>
    </source>
</reference>
<proteinExistence type="predicted"/>